<reference evidence="2 3" key="1">
    <citation type="submission" date="2024-06" db="EMBL/GenBank/DDBJ databases">
        <title>Genome of Rhodovulum iodosum, a marine photoferrotroph.</title>
        <authorList>
            <person name="Bianchini G."/>
            <person name="Nikeleit V."/>
            <person name="Kappler A."/>
            <person name="Bryce C."/>
            <person name="Sanchez-Baracaldo P."/>
        </authorList>
    </citation>
    <scope>NUCLEOTIDE SEQUENCE [LARGE SCALE GENOMIC DNA]</scope>
    <source>
        <strain evidence="2 3">UT/N1</strain>
    </source>
</reference>
<dbReference type="InterPro" id="IPR041516">
    <property type="entry name" value="LACTB2_WH"/>
</dbReference>
<dbReference type="CDD" id="cd16278">
    <property type="entry name" value="metallo-hydrolase-like_MBL-fold"/>
    <property type="match status" value="1"/>
</dbReference>
<dbReference type="Proteomes" id="UP001560019">
    <property type="component" value="Unassembled WGS sequence"/>
</dbReference>
<gene>
    <name evidence="2" type="ORF">Ga0609869_001847</name>
</gene>
<dbReference type="EMBL" id="JBEHHI010000002">
    <property type="protein sequence ID" value="MEX5728494.1"/>
    <property type="molecule type" value="Genomic_DNA"/>
</dbReference>
<accession>A0ABV3XTT2</accession>
<dbReference type="Pfam" id="PF17778">
    <property type="entry name" value="WHD_BLACT"/>
    <property type="match status" value="1"/>
</dbReference>
<sequence>MDKADAFAPVPGRPERLAPGLRRVLAPNPSPMTFRGTNTYILGARRVAVIDPGPAIPDHLGAILAALGPGETVSHIIVTHSHLDHSALAPALAAETGAPVLAFGDSAAGRRADLAALAGLGGGEGVDAGFAPDRRLADGETLAGDGWSLSALHTPGHMGNHLCLAWGTALFTGDHVMGWSSSMVSPPDGDLGAFMASLDRLSARVPGVLFPGHGPAVPDGAARITALAAHRRARAAQIVAALSDGPARPEALARRLYTDTPAALLPAASRNVLAHLVDLTDRNLAEPLGEMAIDTAWRLR</sequence>
<dbReference type="Gene3D" id="3.60.15.10">
    <property type="entry name" value="Ribonuclease Z/Hydroxyacylglutathione hydrolase-like"/>
    <property type="match status" value="1"/>
</dbReference>
<evidence type="ECO:0000313" key="3">
    <source>
        <dbReference type="Proteomes" id="UP001560019"/>
    </source>
</evidence>
<comment type="caution">
    <text evidence="2">The sequence shown here is derived from an EMBL/GenBank/DDBJ whole genome shotgun (WGS) entry which is preliminary data.</text>
</comment>
<dbReference type="RefSeq" id="WP_125403145.1">
    <property type="nucleotide sequence ID" value="NZ_JBEHHI010000002.1"/>
</dbReference>
<dbReference type="SMART" id="SM00849">
    <property type="entry name" value="Lactamase_B"/>
    <property type="match status" value="1"/>
</dbReference>
<protein>
    <submittedName>
        <fullName evidence="2">Glyoxylase-like metal-dependent hydrolase (Beta-lactamase superfamily II)</fullName>
    </submittedName>
</protein>
<dbReference type="PANTHER" id="PTHR23131:SF0">
    <property type="entry name" value="ENDORIBONUCLEASE LACTB2"/>
    <property type="match status" value="1"/>
</dbReference>
<evidence type="ECO:0000313" key="2">
    <source>
        <dbReference type="EMBL" id="MEX5728494.1"/>
    </source>
</evidence>
<keyword evidence="3" id="KW-1185">Reference proteome</keyword>
<dbReference type="Gene3D" id="1.10.10.10">
    <property type="entry name" value="Winged helix-like DNA-binding domain superfamily/Winged helix DNA-binding domain"/>
    <property type="match status" value="1"/>
</dbReference>
<dbReference type="InterPro" id="IPR036866">
    <property type="entry name" value="RibonucZ/Hydroxyglut_hydro"/>
</dbReference>
<dbReference type="InterPro" id="IPR001279">
    <property type="entry name" value="Metallo-B-lactamas"/>
</dbReference>
<proteinExistence type="predicted"/>
<evidence type="ECO:0000259" key="1">
    <source>
        <dbReference type="SMART" id="SM00849"/>
    </source>
</evidence>
<dbReference type="InterPro" id="IPR036388">
    <property type="entry name" value="WH-like_DNA-bd_sf"/>
</dbReference>
<dbReference type="PANTHER" id="PTHR23131">
    <property type="entry name" value="ENDORIBONUCLEASE LACTB2"/>
    <property type="match status" value="1"/>
</dbReference>
<feature type="domain" description="Metallo-beta-lactamase" evidence="1">
    <location>
        <begin position="36"/>
        <end position="213"/>
    </location>
</feature>
<dbReference type="InterPro" id="IPR050662">
    <property type="entry name" value="Sec-metab_biosynth-thioest"/>
</dbReference>
<dbReference type="Pfam" id="PF00753">
    <property type="entry name" value="Lactamase_B"/>
    <property type="match status" value="1"/>
</dbReference>
<name>A0ABV3XTT2_9RHOB</name>
<dbReference type="SUPFAM" id="SSF56281">
    <property type="entry name" value="Metallo-hydrolase/oxidoreductase"/>
    <property type="match status" value="1"/>
</dbReference>
<organism evidence="2 3">
    <name type="scientific">Rhodovulum iodosum</name>
    <dbReference type="NCBI Taxonomy" id="68291"/>
    <lineage>
        <taxon>Bacteria</taxon>
        <taxon>Pseudomonadati</taxon>
        <taxon>Pseudomonadota</taxon>
        <taxon>Alphaproteobacteria</taxon>
        <taxon>Rhodobacterales</taxon>
        <taxon>Paracoccaceae</taxon>
        <taxon>Rhodovulum</taxon>
    </lineage>
</organism>